<evidence type="ECO:0000256" key="4">
    <source>
        <dbReference type="ARBA" id="ARBA00023015"/>
    </source>
</evidence>
<feature type="region of interest" description="Disordered" evidence="8">
    <location>
        <begin position="1531"/>
        <end position="1641"/>
    </location>
</feature>
<keyword evidence="5" id="KW-0804">Transcription</keyword>
<evidence type="ECO:0000313" key="10">
    <source>
        <dbReference type="EMBL" id="KAJ3517649.1"/>
    </source>
</evidence>
<dbReference type="Proteomes" id="UP001148786">
    <property type="component" value="Unassembled WGS sequence"/>
</dbReference>
<evidence type="ECO:0000256" key="1">
    <source>
        <dbReference type="ARBA" id="ARBA00004123"/>
    </source>
</evidence>
<dbReference type="GO" id="GO:0006357">
    <property type="term" value="P:regulation of transcription by RNA polymerase II"/>
    <property type="evidence" value="ECO:0007669"/>
    <property type="project" value="InterPro"/>
</dbReference>
<dbReference type="Pfam" id="PF09497">
    <property type="entry name" value="Med12"/>
    <property type="match status" value="1"/>
</dbReference>
<feature type="domain" description="Mediator complex subunit Med12" evidence="9">
    <location>
        <begin position="111"/>
        <end position="174"/>
    </location>
</feature>
<protein>
    <recommendedName>
        <fullName evidence="3">Mediator of RNA polymerase II transcription subunit 12</fullName>
    </recommendedName>
    <alternativeName>
        <fullName evidence="7">Mediator complex subunit 12</fullName>
    </alternativeName>
</protein>
<evidence type="ECO:0000256" key="2">
    <source>
        <dbReference type="ARBA" id="ARBA00010289"/>
    </source>
</evidence>
<keyword evidence="6" id="KW-0539">Nucleus</keyword>
<evidence type="ECO:0000256" key="5">
    <source>
        <dbReference type="ARBA" id="ARBA00023163"/>
    </source>
</evidence>
<gene>
    <name evidence="10" type="ORF">NLJ89_g375</name>
</gene>
<evidence type="ECO:0000256" key="6">
    <source>
        <dbReference type="ARBA" id="ARBA00023242"/>
    </source>
</evidence>
<evidence type="ECO:0000256" key="7">
    <source>
        <dbReference type="ARBA" id="ARBA00032010"/>
    </source>
</evidence>
<comment type="subcellular location">
    <subcellularLocation>
        <location evidence="1">Nucleus</location>
    </subcellularLocation>
</comment>
<keyword evidence="4" id="KW-0805">Transcription regulation</keyword>
<dbReference type="EMBL" id="JANKHO010000014">
    <property type="protein sequence ID" value="KAJ3517649.1"/>
    <property type="molecule type" value="Genomic_DNA"/>
</dbReference>
<reference evidence="10" key="1">
    <citation type="submission" date="2022-07" db="EMBL/GenBank/DDBJ databases">
        <title>Genome Sequence of Agrocybe chaxingu.</title>
        <authorList>
            <person name="Buettner E."/>
        </authorList>
    </citation>
    <scope>NUCLEOTIDE SEQUENCE</scope>
    <source>
        <strain evidence="10">MP-N11</strain>
    </source>
</reference>
<dbReference type="SMART" id="SM01281">
    <property type="entry name" value="Med12"/>
    <property type="match status" value="1"/>
</dbReference>
<comment type="similarity">
    <text evidence="2">Belongs to the Mediator complex subunit 12 family.</text>
</comment>
<dbReference type="GO" id="GO:0003712">
    <property type="term" value="F:transcription coregulator activity"/>
    <property type="evidence" value="ECO:0007669"/>
    <property type="project" value="InterPro"/>
</dbReference>
<evidence type="ECO:0000256" key="8">
    <source>
        <dbReference type="SAM" id="MobiDB-lite"/>
    </source>
</evidence>
<proteinExistence type="inferred from homology"/>
<accession>A0A9W8N262</accession>
<name>A0A9W8N262_9AGAR</name>
<dbReference type="PANTHER" id="PTHR46567:SF1">
    <property type="entry name" value="MEDIATOR OF RNA POLYMERASE II TRANSCRIPTION SUBUNIT 12"/>
    <property type="match status" value="1"/>
</dbReference>
<feature type="compositionally biased region" description="Low complexity" evidence="8">
    <location>
        <begin position="1542"/>
        <end position="1555"/>
    </location>
</feature>
<keyword evidence="11" id="KW-1185">Reference proteome</keyword>
<dbReference type="OrthoDB" id="20828at2759"/>
<evidence type="ECO:0000313" key="11">
    <source>
        <dbReference type="Proteomes" id="UP001148786"/>
    </source>
</evidence>
<sequence length="1641" mass="185089">MREKKDEKQAAALPVYELHPPGWLPKIHGEADLGYPGFHPPRPGQDEDVLSETNIKNGFILSQPVSVETFSAQTMINEKLHSHETLPKLEELMNEVFIRRADRIPPIPASTFRIPTRVTLNDVKRNAWFADLANPNVPLSKLGKSVPHGAKGHDLLDMLQTNKVAIQRAVWFVRVFGANETAAFRNKAGYLPAQYSVDWAGLVTSYMKKQLLEIALPSAPRPGLNIKQTFKGVLADADTREKWISRFSYTLRLLRAFYEEDLVDHRFFLTWLVQQMVTCNLAQAGFLTRLLDEFLDDIVTSRALSKPLVEACLAKLSEIRTSSAHEFLKETEELLKVLIQRLCLTIPDAFISPKMWNSYWSLIEEVLLDSSIKHTNDRCISQNVQELRYILSENLHDLRTRNEATSFRGPIAHVSARLSTAVSDVKLLNSISSDTDMGSINYFSQDTNDFSSFKEKLDMLLSWSVTPFQYGDHRPFAAVTLIRLWRDKACDRASRRDVATPSEFLQDQLFDWLDMSEVGGEAGSIRDVALLYGKLVKHEVFSYASYIQRLIARGEQGLSFKETPGSRHRFFLTWIPLFNATSSLANQRKVTLYGARAREIPEDETERKIRSEVRAVMPDLFEAPSQATWTSTSTLLEQCKTLIMATRFEQVRTFRQWLIPFFKQRITKPKVDQTVLFKSYLVATELMASAKCFHSVLDLTLYMLEHATDAETMNGLIGTFYRYAVIWSCMDTMPTIVKALDVAHQLWKSRGIPSRPLLALLMRFDNGRHLSQASRDRIVTDITAFTQALQPLVDHPDSAPDVLPEILLLSGDPDPNAPTILANGLWIKYRTSLDWAWKVWDNTVASLRQIPSMSSDLEARRACALRYGNFLWRVDQHLPDGLDSDVLQWFLGPGRAEVAALSSDAWDVLKAVLLYLAVSGALKTTTILEGLVYPAWQLAANGSGQPLISETYLSAANSLCFHLLLQEDGSGDSMPPTNLFEVRCIRTRRQAVYDEPHFPFLASNIPALICLESNQEIPEALRAESTTLRCQLCQQSGFRQGAYRNLDIIREAFENSPYLVDQDPSSENLSKRAIAGLNMILCDSTDGGYALICEELELMHLKDANIYDWPEVTCLLSPWKIAATTIQMQLQVKQLGRALSHESTSEAAAANLNKLTTMLFHNTKTADEAYYVGEMARGADATVVTKFINNGFKSMIERFSDSSSNEECLRRVGDLLRVLIHVSQPLRETPNSIPTVETTIHESFLEAVDKRFQALDKTVTESDIPSECRDNLVLLCRLLQFILSFKFTLTVHSRTLCSNISTIIFRLVLRSASEDHLNLDLYPILIDTLFITLDEIHDPKQNPEPHDTKHTPFRYYPSILITDLPPHLPFEYRKQITTVLAQLPFDSVTTSLVNTHRDSQGNVVYGQPVINRPWEWIENLGEPSVADTRDEEREREDKERLKTRYLVKNSGSISLDNFAARLTGDGVRQEMSSEEDSRLETCIHSFEDGLSESIFSRDFRETRGDWDRELSPDTLNRIRGELDPEALAVHEVSSKGQGMRTSPASSVVSRSSASSGLRQQQYRSPSQTRASTSTAHDVIDVDSIPTNSSTRGATKRKAAAVSDDEVEIVEGPVRATGSSKRQKASKAPAANKMKARKKIAI</sequence>
<evidence type="ECO:0000256" key="3">
    <source>
        <dbReference type="ARBA" id="ARBA00019622"/>
    </source>
</evidence>
<comment type="caution">
    <text evidence="10">The sequence shown here is derived from an EMBL/GenBank/DDBJ whole genome shotgun (WGS) entry which is preliminary data.</text>
</comment>
<dbReference type="InterPro" id="IPR019035">
    <property type="entry name" value="Mediator_Med12"/>
</dbReference>
<feature type="compositionally biased region" description="Polar residues" evidence="8">
    <location>
        <begin position="1556"/>
        <end position="1575"/>
    </location>
</feature>
<dbReference type="GO" id="GO:0016592">
    <property type="term" value="C:mediator complex"/>
    <property type="evidence" value="ECO:0007669"/>
    <property type="project" value="InterPro"/>
</dbReference>
<organism evidence="10 11">
    <name type="scientific">Agrocybe chaxingu</name>
    <dbReference type="NCBI Taxonomy" id="84603"/>
    <lineage>
        <taxon>Eukaryota</taxon>
        <taxon>Fungi</taxon>
        <taxon>Dikarya</taxon>
        <taxon>Basidiomycota</taxon>
        <taxon>Agaricomycotina</taxon>
        <taxon>Agaricomycetes</taxon>
        <taxon>Agaricomycetidae</taxon>
        <taxon>Agaricales</taxon>
        <taxon>Agaricineae</taxon>
        <taxon>Strophariaceae</taxon>
        <taxon>Agrocybe</taxon>
    </lineage>
</organism>
<dbReference type="PANTHER" id="PTHR46567">
    <property type="entry name" value="MEDIATOR OF RNA POLYMERASE II TRANSCRIPTION SUBUNIT 12"/>
    <property type="match status" value="1"/>
</dbReference>
<evidence type="ECO:0000259" key="9">
    <source>
        <dbReference type="SMART" id="SM01281"/>
    </source>
</evidence>